<reference evidence="3" key="1">
    <citation type="submission" date="2020-09" db="EMBL/GenBank/DDBJ databases">
        <title>Genome-Enabled Discovery of Anthraquinone Biosynthesis in Senna tora.</title>
        <authorList>
            <person name="Kang S.-H."/>
            <person name="Pandey R.P."/>
            <person name="Lee C.-M."/>
            <person name="Sim J.-S."/>
            <person name="Jeong J.-T."/>
            <person name="Choi B.-S."/>
            <person name="Jung M."/>
            <person name="Ginzburg D."/>
            <person name="Zhao K."/>
            <person name="Won S.Y."/>
            <person name="Oh T.-J."/>
            <person name="Yu Y."/>
            <person name="Kim N.-H."/>
            <person name="Lee O.R."/>
            <person name="Lee T.-H."/>
            <person name="Bashyal P."/>
            <person name="Kim T.-S."/>
            <person name="Lee W.-H."/>
            <person name="Kawkins C."/>
            <person name="Kim C.-K."/>
            <person name="Kim J.S."/>
            <person name="Ahn B.O."/>
            <person name="Rhee S.Y."/>
            <person name="Sohng J.K."/>
        </authorList>
    </citation>
    <scope>NUCLEOTIDE SEQUENCE</scope>
    <source>
        <tissue evidence="3">Leaf</tissue>
    </source>
</reference>
<evidence type="ECO:0000313" key="3">
    <source>
        <dbReference type="EMBL" id="KAF7802298.1"/>
    </source>
</evidence>
<gene>
    <name evidence="3" type="ORF">G2W53_041409</name>
</gene>
<keyword evidence="2" id="KW-0472">Membrane</keyword>
<dbReference type="AlphaFoldDB" id="A0A834SES8"/>
<evidence type="ECO:0000256" key="2">
    <source>
        <dbReference type="SAM" id="Phobius"/>
    </source>
</evidence>
<feature type="region of interest" description="Disordered" evidence="1">
    <location>
        <begin position="1"/>
        <end position="21"/>
    </location>
</feature>
<protein>
    <submittedName>
        <fullName evidence="3">Uncharacterized protein</fullName>
    </submittedName>
</protein>
<dbReference type="Proteomes" id="UP000634136">
    <property type="component" value="Unassembled WGS sequence"/>
</dbReference>
<feature type="transmembrane region" description="Helical" evidence="2">
    <location>
        <begin position="165"/>
        <end position="192"/>
    </location>
</feature>
<feature type="region of interest" description="Disordered" evidence="1">
    <location>
        <begin position="127"/>
        <end position="149"/>
    </location>
</feature>
<evidence type="ECO:0000256" key="1">
    <source>
        <dbReference type="SAM" id="MobiDB-lite"/>
    </source>
</evidence>
<organism evidence="3 4">
    <name type="scientific">Senna tora</name>
    <dbReference type="NCBI Taxonomy" id="362788"/>
    <lineage>
        <taxon>Eukaryota</taxon>
        <taxon>Viridiplantae</taxon>
        <taxon>Streptophyta</taxon>
        <taxon>Embryophyta</taxon>
        <taxon>Tracheophyta</taxon>
        <taxon>Spermatophyta</taxon>
        <taxon>Magnoliopsida</taxon>
        <taxon>eudicotyledons</taxon>
        <taxon>Gunneridae</taxon>
        <taxon>Pentapetalae</taxon>
        <taxon>rosids</taxon>
        <taxon>fabids</taxon>
        <taxon>Fabales</taxon>
        <taxon>Fabaceae</taxon>
        <taxon>Caesalpinioideae</taxon>
        <taxon>Cassia clade</taxon>
        <taxon>Senna</taxon>
    </lineage>
</organism>
<keyword evidence="4" id="KW-1185">Reference proteome</keyword>
<evidence type="ECO:0000313" key="4">
    <source>
        <dbReference type="Proteomes" id="UP000634136"/>
    </source>
</evidence>
<dbReference type="EMBL" id="JAAIUW010000013">
    <property type="protein sequence ID" value="KAF7802298.1"/>
    <property type="molecule type" value="Genomic_DNA"/>
</dbReference>
<keyword evidence="2" id="KW-1133">Transmembrane helix</keyword>
<comment type="caution">
    <text evidence="3">The sequence shown here is derived from an EMBL/GenBank/DDBJ whole genome shotgun (WGS) entry which is preliminary data.</text>
</comment>
<accession>A0A834SES8</accession>
<keyword evidence="2" id="KW-0812">Transmembrane</keyword>
<name>A0A834SES8_9FABA</name>
<feature type="compositionally biased region" description="Basic and acidic residues" evidence="1">
    <location>
        <begin position="133"/>
        <end position="149"/>
    </location>
</feature>
<proteinExistence type="predicted"/>
<sequence>MRQSVRERERPCFTPGSERDENAGAVREIDNAGIVKLRREPRKIRFRVRSKLASRRGGERDENAGAVREIDNAGAVKLRKTQMQKEMQDMKRQIMEQLLVSYGILFLHHHHNLWIDRQSNIDALAGRRRRRGTRDGEGEKESGEDKLTQEERAMEKIEGYSRVDALCVGFVTGFCARFCLSGVLCLLAGAMLGDAFLHQLRQAFGFGVQGFFLELHAGHEPDLGS</sequence>